<evidence type="ECO:0000256" key="5">
    <source>
        <dbReference type="PROSITE-ProRule" id="PRU10141"/>
    </source>
</evidence>
<dbReference type="InterPro" id="IPR008271">
    <property type="entry name" value="Ser/Thr_kinase_AS"/>
</dbReference>
<dbReference type="InterPro" id="IPR000719">
    <property type="entry name" value="Prot_kinase_dom"/>
</dbReference>
<feature type="region of interest" description="Disordered" evidence="6">
    <location>
        <begin position="399"/>
        <end position="425"/>
    </location>
</feature>
<name>A0AAD1XT61_EUPCR</name>
<gene>
    <name evidence="8" type="ORF">ECRASSUSDP1_LOCUS19889</name>
</gene>
<sequence>MCDKYEEDKLELIKNPQEALEKDDKAKSKKSKCAQSEEVIIGKRFKIEEKIGCGTHGHVFSGIDLKNCSFIAMKIVPQAQLSTSRFKNEIFIMKKISSGPKSRGFPKFIQKGKCNDYNYYIMQKLGNSLKFVSKLLNRFTLENILMLSLQLINRLQVIHSYNYIHGDIKPANLMFGTGRGWNVLYVIDFGLAKKVSNFRGPNIPLHISRPECVSLSGTPNYASVNQHLGWEECFKKDDIEGAIYMLLHLLKGSLPWENIKVEDKFYTIMKRKQNSTNEELCGNLPDPIFEMVDYIRNMAIFEQPDYDYIRGKIAEAAEAENINLPLVESFHKFNWDFREGKESQHTDVVEKPQCDYIYGNKSVSQPPIDKYKYVSQYETSKKSLGFEEYKNKRNMMKQARSKSKIHKDLKSDIPSQNKNPKLRPINKSTTTKRIRHIKFSWCADEIMATMNNGELMITESYLRKSKSPSFNHKSDFFDFKYITKKNFEENKMEEENSQKDENKLQVTPTFLEFEALDKDEFNSEQRGISMRKPKLFHHNHNNIKRVCSNPN</sequence>
<keyword evidence="9" id="KW-1185">Reference proteome</keyword>
<dbReference type="Gene3D" id="1.10.510.10">
    <property type="entry name" value="Transferase(Phosphotransferase) domain 1"/>
    <property type="match status" value="1"/>
</dbReference>
<dbReference type="GO" id="GO:0004674">
    <property type="term" value="F:protein serine/threonine kinase activity"/>
    <property type="evidence" value="ECO:0007669"/>
    <property type="project" value="UniProtKB-EC"/>
</dbReference>
<dbReference type="PROSITE" id="PS50011">
    <property type="entry name" value="PROTEIN_KINASE_DOM"/>
    <property type="match status" value="1"/>
</dbReference>
<dbReference type="InterPro" id="IPR011009">
    <property type="entry name" value="Kinase-like_dom_sf"/>
</dbReference>
<dbReference type="Pfam" id="PF00069">
    <property type="entry name" value="Pkinase"/>
    <property type="match status" value="1"/>
</dbReference>
<organism evidence="8 9">
    <name type="scientific">Euplotes crassus</name>
    <dbReference type="NCBI Taxonomy" id="5936"/>
    <lineage>
        <taxon>Eukaryota</taxon>
        <taxon>Sar</taxon>
        <taxon>Alveolata</taxon>
        <taxon>Ciliophora</taxon>
        <taxon>Intramacronucleata</taxon>
        <taxon>Spirotrichea</taxon>
        <taxon>Hypotrichia</taxon>
        <taxon>Euplotida</taxon>
        <taxon>Euplotidae</taxon>
        <taxon>Moneuplotes</taxon>
    </lineage>
</organism>
<dbReference type="InterPro" id="IPR050235">
    <property type="entry name" value="CK1_Ser-Thr_kinase"/>
</dbReference>
<reference evidence="8" key="1">
    <citation type="submission" date="2023-07" db="EMBL/GenBank/DDBJ databases">
        <authorList>
            <consortium name="AG Swart"/>
            <person name="Singh M."/>
            <person name="Singh A."/>
            <person name="Seah K."/>
            <person name="Emmerich C."/>
        </authorList>
    </citation>
    <scope>NUCLEOTIDE SEQUENCE</scope>
    <source>
        <strain evidence="8">DP1</strain>
    </source>
</reference>
<keyword evidence="2 5" id="KW-0547">Nucleotide-binding</keyword>
<evidence type="ECO:0000256" key="3">
    <source>
        <dbReference type="ARBA" id="ARBA00022840"/>
    </source>
</evidence>
<dbReference type="AlphaFoldDB" id="A0AAD1XT61"/>
<accession>A0AAD1XT61</accession>
<dbReference type="PANTHER" id="PTHR11909">
    <property type="entry name" value="CASEIN KINASE-RELATED"/>
    <property type="match status" value="1"/>
</dbReference>
<dbReference type="EMBL" id="CAMPGE010020224">
    <property type="protein sequence ID" value="CAI2378492.1"/>
    <property type="molecule type" value="Genomic_DNA"/>
</dbReference>
<evidence type="ECO:0000259" key="7">
    <source>
        <dbReference type="PROSITE" id="PS50011"/>
    </source>
</evidence>
<evidence type="ECO:0000256" key="1">
    <source>
        <dbReference type="ARBA" id="ARBA00012513"/>
    </source>
</evidence>
<dbReference type="PROSITE" id="PS00107">
    <property type="entry name" value="PROTEIN_KINASE_ATP"/>
    <property type="match status" value="1"/>
</dbReference>
<evidence type="ECO:0000313" key="9">
    <source>
        <dbReference type="Proteomes" id="UP001295684"/>
    </source>
</evidence>
<dbReference type="PROSITE" id="PS00108">
    <property type="entry name" value="PROTEIN_KINASE_ST"/>
    <property type="match status" value="1"/>
</dbReference>
<dbReference type="SMART" id="SM00220">
    <property type="entry name" value="S_TKc"/>
    <property type="match status" value="1"/>
</dbReference>
<protein>
    <recommendedName>
        <fullName evidence="4">Casein kinase I</fullName>
        <ecNumber evidence="1">2.7.11.1</ecNumber>
    </recommendedName>
</protein>
<dbReference type="SUPFAM" id="SSF56112">
    <property type="entry name" value="Protein kinase-like (PK-like)"/>
    <property type="match status" value="1"/>
</dbReference>
<evidence type="ECO:0000256" key="2">
    <source>
        <dbReference type="ARBA" id="ARBA00022741"/>
    </source>
</evidence>
<dbReference type="Proteomes" id="UP001295684">
    <property type="component" value="Unassembled WGS sequence"/>
</dbReference>
<evidence type="ECO:0000256" key="4">
    <source>
        <dbReference type="ARBA" id="ARBA00023860"/>
    </source>
</evidence>
<dbReference type="EC" id="2.7.11.1" evidence="1"/>
<dbReference type="InterPro" id="IPR017441">
    <property type="entry name" value="Protein_kinase_ATP_BS"/>
</dbReference>
<keyword evidence="3 5" id="KW-0067">ATP-binding</keyword>
<evidence type="ECO:0000256" key="6">
    <source>
        <dbReference type="SAM" id="MobiDB-lite"/>
    </source>
</evidence>
<proteinExistence type="predicted"/>
<evidence type="ECO:0000313" key="8">
    <source>
        <dbReference type="EMBL" id="CAI2378492.1"/>
    </source>
</evidence>
<comment type="caution">
    <text evidence="8">The sequence shown here is derived from an EMBL/GenBank/DDBJ whole genome shotgun (WGS) entry which is preliminary data.</text>
</comment>
<feature type="domain" description="Protein kinase" evidence="7">
    <location>
        <begin position="45"/>
        <end position="334"/>
    </location>
</feature>
<feature type="binding site" evidence="5">
    <location>
        <position position="74"/>
    </location>
    <ligand>
        <name>ATP</name>
        <dbReference type="ChEBI" id="CHEBI:30616"/>
    </ligand>
</feature>
<dbReference type="GO" id="GO:0005524">
    <property type="term" value="F:ATP binding"/>
    <property type="evidence" value="ECO:0007669"/>
    <property type="project" value="UniProtKB-UniRule"/>
</dbReference>